<evidence type="ECO:0000256" key="1">
    <source>
        <dbReference type="SAM" id="MobiDB-lite"/>
    </source>
</evidence>
<evidence type="ECO:0000313" key="3">
    <source>
        <dbReference type="Proteomes" id="UP001165065"/>
    </source>
</evidence>
<organism evidence="2 3">
    <name type="scientific">Triparma columacea</name>
    <dbReference type="NCBI Taxonomy" id="722753"/>
    <lineage>
        <taxon>Eukaryota</taxon>
        <taxon>Sar</taxon>
        <taxon>Stramenopiles</taxon>
        <taxon>Ochrophyta</taxon>
        <taxon>Bolidophyceae</taxon>
        <taxon>Parmales</taxon>
        <taxon>Triparmaceae</taxon>
        <taxon>Triparma</taxon>
    </lineage>
</organism>
<accession>A0A9W7FWS7</accession>
<evidence type="ECO:0000313" key="2">
    <source>
        <dbReference type="EMBL" id="GMI20751.1"/>
    </source>
</evidence>
<feature type="region of interest" description="Disordered" evidence="1">
    <location>
        <begin position="45"/>
        <end position="229"/>
    </location>
</feature>
<reference evidence="3" key="1">
    <citation type="journal article" date="2023" name="Commun. Biol.">
        <title>Genome analysis of Parmales, the sister group of diatoms, reveals the evolutionary specialization of diatoms from phago-mixotrophs to photoautotrophs.</title>
        <authorList>
            <person name="Ban H."/>
            <person name="Sato S."/>
            <person name="Yoshikawa S."/>
            <person name="Yamada K."/>
            <person name="Nakamura Y."/>
            <person name="Ichinomiya M."/>
            <person name="Sato N."/>
            <person name="Blanc-Mathieu R."/>
            <person name="Endo H."/>
            <person name="Kuwata A."/>
            <person name="Ogata H."/>
        </authorList>
    </citation>
    <scope>NUCLEOTIDE SEQUENCE [LARGE SCALE GENOMIC DNA]</scope>
</reference>
<keyword evidence="3" id="KW-1185">Reference proteome</keyword>
<dbReference type="AlphaFoldDB" id="A0A9W7FWS7"/>
<protein>
    <submittedName>
        <fullName evidence="2">Uncharacterized protein</fullName>
    </submittedName>
</protein>
<dbReference type="EMBL" id="BRYA01000520">
    <property type="protein sequence ID" value="GMI20751.1"/>
    <property type="molecule type" value="Genomic_DNA"/>
</dbReference>
<dbReference type="Proteomes" id="UP001165065">
    <property type="component" value="Unassembled WGS sequence"/>
</dbReference>
<comment type="caution">
    <text evidence="2">The sequence shown here is derived from an EMBL/GenBank/DDBJ whole genome shotgun (WGS) entry which is preliminary data.</text>
</comment>
<dbReference type="OrthoDB" id="195423at2759"/>
<gene>
    <name evidence="2" type="ORF">TrCOL_g9742</name>
</gene>
<proteinExistence type="predicted"/>
<feature type="region of interest" description="Disordered" evidence="1">
    <location>
        <begin position="255"/>
        <end position="285"/>
    </location>
</feature>
<feature type="compositionally biased region" description="Basic and acidic residues" evidence="1">
    <location>
        <begin position="58"/>
        <end position="70"/>
    </location>
</feature>
<name>A0A9W7FWS7_9STRA</name>
<sequence>MADDDPMAFLNAQREKLSAISAMADVASMQNNLVAQVQMRMRSISDIEEGKGSGQPRADPEVEAWKKKIAELSAGGPPPSRADLPKPAPKAGRGRQAQPRSRQSGIQAPRTKGVGPESSNGRREGGQSIRLRKSELREINGGTAAGTLRKKEVRKIQRGSSPPPLPLTSEASKGLYSSPHRKEKNENQKKVRGGNSSRSEGARRPPKSPPRSENPLVRSVEERVEKMPLPSGVDDEVEMWRRKIAALSAVNPTASYQSPIKDTGFSPGSARGSGLEAVKRRANRR</sequence>